<name>A0A3S3SPN2_9ACAR</name>
<feature type="domain" description="FUZ/MON1/HPS1 second Longin" evidence="4">
    <location>
        <begin position="265"/>
        <end position="361"/>
    </location>
</feature>
<organism evidence="7 8">
    <name type="scientific">Dinothrombium tinctorium</name>
    <dbReference type="NCBI Taxonomy" id="1965070"/>
    <lineage>
        <taxon>Eukaryota</taxon>
        <taxon>Metazoa</taxon>
        <taxon>Ecdysozoa</taxon>
        <taxon>Arthropoda</taxon>
        <taxon>Chelicerata</taxon>
        <taxon>Arachnida</taxon>
        <taxon>Acari</taxon>
        <taxon>Acariformes</taxon>
        <taxon>Trombidiformes</taxon>
        <taxon>Prostigmata</taxon>
        <taxon>Anystina</taxon>
        <taxon>Parasitengona</taxon>
        <taxon>Trombidioidea</taxon>
        <taxon>Trombidiidae</taxon>
        <taxon>Dinothrombium</taxon>
    </lineage>
</organism>
<proteinExistence type="inferred from homology"/>
<dbReference type="PANTHER" id="PTHR13027:SF7">
    <property type="entry name" value="VACUOLAR FUSION PROTEIN MON1 HOMOLOG"/>
    <property type="match status" value="1"/>
</dbReference>
<dbReference type="STRING" id="1965070.A0A3S3SPN2"/>
<dbReference type="AlphaFoldDB" id="A0A3S3SPN2"/>
<dbReference type="EMBL" id="NCKU01000112">
    <property type="protein sequence ID" value="RWS17168.1"/>
    <property type="molecule type" value="Genomic_DNA"/>
</dbReference>
<keyword evidence="8" id="KW-1185">Reference proteome</keyword>
<dbReference type="InterPro" id="IPR043972">
    <property type="entry name" value="FUZ/MON1/HPS1_longin_1"/>
</dbReference>
<dbReference type="Pfam" id="PF19036">
    <property type="entry name" value="Fuz_longin_1"/>
    <property type="match status" value="1"/>
</dbReference>
<feature type="domain" description="FUZ/MON1/HPS1 first Longin" evidence="3">
    <location>
        <begin position="25"/>
        <end position="145"/>
    </location>
</feature>
<dbReference type="Pfam" id="PF19037">
    <property type="entry name" value="Fuz_longin_2"/>
    <property type="match status" value="1"/>
</dbReference>
<evidence type="ECO:0000259" key="3">
    <source>
        <dbReference type="Pfam" id="PF19036"/>
    </source>
</evidence>
<reference evidence="7 8" key="1">
    <citation type="journal article" date="2018" name="Gigascience">
        <title>Genomes of trombidid mites reveal novel predicted allergens and laterally-transferred genes associated with secondary metabolism.</title>
        <authorList>
            <person name="Dong X."/>
            <person name="Chaisiri K."/>
            <person name="Xia D."/>
            <person name="Armstrong S.D."/>
            <person name="Fang Y."/>
            <person name="Donnelly M.J."/>
            <person name="Kadowaki T."/>
            <person name="McGarry J.W."/>
            <person name="Darby A.C."/>
            <person name="Makepeace B.L."/>
        </authorList>
    </citation>
    <scope>NUCLEOTIDE SEQUENCE [LARGE SCALE GENOMIC DNA]</scope>
    <source>
        <strain evidence="7">UoL-WK</strain>
    </source>
</reference>
<dbReference type="GO" id="GO:0035658">
    <property type="term" value="C:Mon1-Ccz1 complex"/>
    <property type="evidence" value="ECO:0007669"/>
    <property type="project" value="TreeGrafter"/>
</dbReference>
<feature type="domain" description="FUZ/MON1/HPS1 third Longin" evidence="5">
    <location>
        <begin position="408"/>
        <end position="477"/>
    </location>
</feature>
<gene>
    <name evidence="6" type="ORF">B4U79_01945</name>
    <name evidence="7" type="ORF">B4U79_15749</name>
</gene>
<dbReference type="InterPro" id="IPR043971">
    <property type="entry name" value="FUZ/MON1/HPS1_longin_2"/>
</dbReference>
<dbReference type="GO" id="GO:0016192">
    <property type="term" value="P:vesicle-mediated transport"/>
    <property type="evidence" value="ECO:0007669"/>
    <property type="project" value="InterPro"/>
</dbReference>
<comment type="caution">
    <text evidence="7">The sequence shown here is derived from an EMBL/GenBank/DDBJ whole genome shotgun (WGS) entry which is preliminary data.</text>
</comment>
<dbReference type="EMBL" id="NCKU01000111">
    <property type="protein sequence ID" value="RWS17174.1"/>
    <property type="molecule type" value="Genomic_DNA"/>
</dbReference>
<comment type="similarity">
    <text evidence="1 2">Belongs to the MON1/SAND family.</text>
</comment>
<sequence>MDECERERNQSQCAFAAREKQPFDVFVLSEAGKPIYSYRKREDIVTLLPLCQALCNYFYDTQNDYLRFITTSGGLKITFCTKTPLILVVVTHCLSGIDPNIVVNQVHSQITSILTGRTLKNVFEQSPTFDLRRLLTGSEKMVDTLVEEGLLMNKATQCKQIVTKDGLLVECFLSFGLTSAAGHCRSNSALNQSTSNIYQPKQRSHIRVMVPILLLQPSIRDSITNILLSSVTSNCSNILFSLLIQIKCNANNSLPSGENFSNYLNTKLITIINHNSKVNKLSPSDAQLLQTLVIASENQLCSAESLWLPICLPRFDSSAFMHAHISYLNASTQSTGNNMCLILLTTNREDFHKCQMVKESVRERLSKIQLTSPHLGDLNIPHLQVFWYQSLRSQSVFYRVSPQISVTKFNSLIHFMASRMLTSNLKSFWFRSDQHKITLLGWHSPTFQIYVQFDVTVTQSSCLSAAQSIIKWIKNEEGKFVFKDYQ</sequence>
<dbReference type="Pfam" id="PF19038">
    <property type="entry name" value="Fuz_longin_3"/>
    <property type="match status" value="1"/>
</dbReference>
<protein>
    <recommendedName>
        <fullName evidence="2">Vacuolar fusion protein MON1 homolog</fullName>
    </recommendedName>
</protein>
<reference evidence="7" key="2">
    <citation type="submission" date="2018-11" db="EMBL/GenBank/DDBJ databases">
        <title>Trombidioid mite genomics.</title>
        <authorList>
            <person name="Dong X."/>
        </authorList>
    </citation>
    <scope>NUCLEOTIDE SEQUENCE</scope>
    <source>
        <strain evidence="7">UoL-WK</strain>
    </source>
</reference>
<dbReference type="InterPro" id="IPR043970">
    <property type="entry name" value="FUZ/MON1/HPS1_longin_3"/>
</dbReference>
<evidence type="ECO:0000259" key="4">
    <source>
        <dbReference type="Pfam" id="PF19037"/>
    </source>
</evidence>
<evidence type="ECO:0000313" key="7">
    <source>
        <dbReference type="EMBL" id="RWS17174.1"/>
    </source>
</evidence>
<evidence type="ECO:0000313" key="6">
    <source>
        <dbReference type="EMBL" id="RWS17168.1"/>
    </source>
</evidence>
<evidence type="ECO:0000259" key="5">
    <source>
        <dbReference type="Pfam" id="PF19038"/>
    </source>
</evidence>
<dbReference type="OrthoDB" id="272411at2759"/>
<evidence type="ECO:0000256" key="1">
    <source>
        <dbReference type="ARBA" id="ARBA00008968"/>
    </source>
</evidence>
<dbReference type="Proteomes" id="UP000285301">
    <property type="component" value="Unassembled WGS sequence"/>
</dbReference>
<dbReference type="PRINTS" id="PR01546">
    <property type="entry name" value="YEAST73DUF"/>
</dbReference>
<evidence type="ECO:0000313" key="8">
    <source>
        <dbReference type="Proteomes" id="UP000285301"/>
    </source>
</evidence>
<dbReference type="GO" id="GO:0006623">
    <property type="term" value="P:protein targeting to vacuole"/>
    <property type="evidence" value="ECO:0007669"/>
    <property type="project" value="UniProtKB-UniRule"/>
</dbReference>
<comment type="function">
    <text evidence="2">Plays an important role in membrane trafficking through the secretory apparatus.</text>
</comment>
<dbReference type="PANTHER" id="PTHR13027">
    <property type="entry name" value="SAND PROTEIN-RELATED"/>
    <property type="match status" value="1"/>
</dbReference>
<evidence type="ECO:0000256" key="2">
    <source>
        <dbReference type="RuleBase" id="RU367048"/>
    </source>
</evidence>
<dbReference type="InterPro" id="IPR004353">
    <property type="entry name" value="Mon1"/>
</dbReference>
<accession>A0A3S3SPN2</accession>